<reference evidence="2 3" key="1">
    <citation type="submission" date="2016-04" db="EMBL/GenBank/DDBJ databases">
        <title>Complete genome sequence of Thermococcus radiotolerans type strain EJ2.</title>
        <authorList>
            <person name="Oger P.M."/>
        </authorList>
    </citation>
    <scope>NUCLEOTIDE SEQUENCE [LARGE SCALE GENOMIC DNA]</scope>
    <source>
        <strain evidence="2 3">EJ2</strain>
    </source>
</reference>
<proteinExistence type="predicted"/>
<accession>A0A2Z2MXT2</accession>
<evidence type="ECO:0000256" key="1">
    <source>
        <dbReference type="SAM" id="Phobius"/>
    </source>
</evidence>
<keyword evidence="1" id="KW-1133">Transmembrane helix</keyword>
<evidence type="ECO:0000313" key="3">
    <source>
        <dbReference type="Proteomes" id="UP000250085"/>
    </source>
</evidence>
<feature type="transmembrane region" description="Helical" evidence="1">
    <location>
        <begin position="12"/>
        <end position="30"/>
    </location>
</feature>
<evidence type="ECO:0000313" key="2">
    <source>
        <dbReference type="EMBL" id="ASJ14658.1"/>
    </source>
</evidence>
<feature type="transmembrane region" description="Helical" evidence="1">
    <location>
        <begin position="36"/>
        <end position="56"/>
    </location>
</feature>
<dbReference type="KEGG" id="trl:A3L10_05745"/>
<dbReference type="Proteomes" id="UP000250085">
    <property type="component" value="Chromosome"/>
</dbReference>
<keyword evidence="1" id="KW-0472">Membrane</keyword>
<organism evidence="2 3">
    <name type="scientific">Thermococcus radiotolerans</name>
    <dbReference type="NCBI Taxonomy" id="187880"/>
    <lineage>
        <taxon>Archaea</taxon>
        <taxon>Methanobacteriati</taxon>
        <taxon>Methanobacteriota</taxon>
        <taxon>Thermococci</taxon>
        <taxon>Thermococcales</taxon>
        <taxon>Thermococcaceae</taxon>
        <taxon>Thermococcus</taxon>
    </lineage>
</organism>
<keyword evidence="3" id="KW-1185">Reference proteome</keyword>
<keyword evidence="1" id="KW-0812">Transmembrane</keyword>
<name>A0A2Z2MXT2_9EURY</name>
<sequence>MEVRRLTGIRKGYAFLLVVLFCSSIVAYLMRIDFLGTFLLTLGFGLLSLSVERYLVILDNGEYRLSAKKKGSVYEVRVLKDGSPLWSGKVSDYVKVGELALDRRIDGVAVILRGREVGKLP</sequence>
<dbReference type="AlphaFoldDB" id="A0A2Z2MXT2"/>
<evidence type="ECO:0008006" key="4">
    <source>
        <dbReference type="Google" id="ProtNLM"/>
    </source>
</evidence>
<dbReference type="EMBL" id="CP015106">
    <property type="protein sequence ID" value="ASJ14658.1"/>
    <property type="molecule type" value="Genomic_DNA"/>
</dbReference>
<gene>
    <name evidence="2" type="ORF">A3L10_05745</name>
</gene>
<protein>
    <recommendedName>
        <fullName evidence="4">NfeD-like C-terminal domain-containing protein</fullName>
    </recommendedName>
</protein>